<evidence type="ECO:0000313" key="8">
    <source>
        <dbReference type="EMBL" id="CAG1851959.1"/>
    </source>
</evidence>
<reference evidence="9" key="2">
    <citation type="submission" date="2021-05" db="UniProtKB">
        <authorList>
            <consortium name="EnsemblPlants"/>
        </authorList>
    </citation>
    <scope>IDENTIFICATION</scope>
    <source>
        <strain evidence="9">subsp. malaccensis</strain>
    </source>
</reference>
<dbReference type="InParanoid" id="A0A804IIW6"/>
<keyword evidence="4" id="KW-1133">Transmembrane helix</keyword>
<protein>
    <submittedName>
        <fullName evidence="8">(wild Malaysian banana) hypothetical protein</fullName>
    </submittedName>
</protein>
<feature type="domain" description="Serine-threonine/tyrosine-protein kinase catalytic" evidence="7">
    <location>
        <begin position="3"/>
        <end position="52"/>
    </location>
</feature>
<comment type="subcellular location">
    <subcellularLocation>
        <location evidence="6">Endomembrane system</location>
        <topology evidence="6">Single-pass membrane protein</topology>
    </subcellularLocation>
    <subcellularLocation>
        <location evidence="1">Membrane</location>
        <topology evidence="1">Single-pass type I membrane protein</topology>
    </subcellularLocation>
</comment>
<keyword evidence="2" id="KW-0812">Transmembrane</keyword>
<dbReference type="Gramene" id="Ma03_t32690.1">
    <property type="protein sequence ID" value="Ma03_p32690.1"/>
    <property type="gene ID" value="Ma03_g32690"/>
</dbReference>
<keyword evidence="3" id="KW-0732">Signal</keyword>
<reference evidence="8" key="1">
    <citation type="submission" date="2021-03" db="EMBL/GenBank/DDBJ databases">
        <authorList>
            <consortium name="Genoscope - CEA"/>
            <person name="William W."/>
        </authorList>
    </citation>
    <scope>NUCLEOTIDE SEQUENCE</scope>
    <source>
        <strain evidence="8">Doubled-haploid Pahang</strain>
    </source>
</reference>
<organism evidence="9 10">
    <name type="scientific">Musa acuminata subsp. malaccensis</name>
    <name type="common">Wild banana</name>
    <name type="synonym">Musa malaccensis</name>
    <dbReference type="NCBI Taxonomy" id="214687"/>
    <lineage>
        <taxon>Eukaryota</taxon>
        <taxon>Viridiplantae</taxon>
        <taxon>Streptophyta</taxon>
        <taxon>Embryophyta</taxon>
        <taxon>Tracheophyta</taxon>
        <taxon>Spermatophyta</taxon>
        <taxon>Magnoliopsida</taxon>
        <taxon>Liliopsida</taxon>
        <taxon>Zingiberales</taxon>
        <taxon>Musaceae</taxon>
        <taxon>Musa</taxon>
    </lineage>
</organism>
<name>A0A804IIW6_MUSAM</name>
<dbReference type="PANTHER" id="PTHR46084">
    <property type="entry name" value="PROTEIN MALE DISCOVERER 2"/>
    <property type="match status" value="1"/>
</dbReference>
<dbReference type="EnsemblPlants" id="Ma03_t32690.1">
    <property type="protein sequence ID" value="Ma03_p32690.1"/>
    <property type="gene ID" value="Ma03_g32690"/>
</dbReference>
<keyword evidence="5" id="KW-0472">Membrane</keyword>
<dbReference type="Gene3D" id="1.10.510.10">
    <property type="entry name" value="Transferase(Phosphotransferase) domain 1"/>
    <property type="match status" value="1"/>
</dbReference>
<evidence type="ECO:0000256" key="1">
    <source>
        <dbReference type="ARBA" id="ARBA00004479"/>
    </source>
</evidence>
<gene>
    <name evidence="8" type="ORF">GSMUA_186070.1</name>
</gene>
<dbReference type="GO" id="GO:0016020">
    <property type="term" value="C:membrane"/>
    <property type="evidence" value="ECO:0007669"/>
    <property type="project" value="UniProtKB-SubCell"/>
</dbReference>
<dbReference type="SUPFAM" id="SSF56112">
    <property type="entry name" value="Protein kinase-like (PK-like)"/>
    <property type="match status" value="1"/>
</dbReference>
<evidence type="ECO:0000313" key="9">
    <source>
        <dbReference type="EnsemblPlants" id="Ma03_p32690.1"/>
    </source>
</evidence>
<dbReference type="PANTHER" id="PTHR46084:SF1">
    <property type="entry name" value="PROTEIN MALE DISCOVERER 2"/>
    <property type="match status" value="1"/>
</dbReference>
<sequence>MLFRKKIDALSRVNHKNFVSLLGYFEENEPFMRMMVLEYAPNGTLYEHLHVEEFKHLDWSAR</sequence>
<evidence type="ECO:0000256" key="3">
    <source>
        <dbReference type="ARBA" id="ARBA00022729"/>
    </source>
</evidence>
<evidence type="ECO:0000256" key="6">
    <source>
        <dbReference type="ARBA" id="ARBA00037847"/>
    </source>
</evidence>
<evidence type="ECO:0000256" key="5">
    <source>
        <dbReference type="ARBA" id="ARBA00023136"/>
    </source>
</evidence>
<accession>A0A804IIW6</accession>
<dbReference type="EMBL" id="HG996468">
    <property type="protein sequence ID" value="CAG1851959.1"/>
    <property type="molecule type" value="Genomic_DNA"/>
</dbReference>
<evidence type="ECO:0000256" key="4">
    <source>
        <dbReference type="ARBA" id="ARBA00022989"/>
    </source>
</evidence>
<evidence type="ECO:0000256" key="2">
    <source>
        <dbReference type="ARBA" id="ARBA00022692"/>
    </source>
</evidence>
<dbReference type="GO" id="GO:0004672">
    <property type="term" value="F:protein kinase activity"/>
    <property type="evidence" value="ECO:0007669"/>
    <property type="project" value="InterPro"/>
</dbReference>
<dbReference type="AlphaFoldDB" id="A0A804IIW6"/>
<dbReference type="Proteomes" id="UP000012960">
    <property type="component" value="Unplaced"/>
</dbReference>
<dbReference type="GO" id="GO:0012505">
    <property type="term" value="C:endomembrane system"/>
    <property type="evidence" value="ECO:0007669"/>
    <property type="project" value="UniProtKB-SubCell"/>
</dbReference>
<dbReference type="Pfam" id="PF07714">
    <property type="entry name" value="PK_Tyr_Ser-Thr"/>
    <property type="match status" value="1"/>
</dbReference>
<dbReference type="InterPro" id="IPR001245">
    <property type="entry name" value="Ser-Thr/Tyr_kinase_cat_dom"/>
</dbReference>
<proteinExistence type="predicted"/>
<dbReference type="InterPro" id="IPR011009">
    <property type="entry name" value="Kinase-like_dom_sf"/>
</dbReference>
<evidence type="ECO:0000259" key="7">
    <source>
        <dbReference type="Pfam" id="PF07714"/>
    </source>
</evidence>
<keyword evidence="10" id="KW-1185">Reference proteome</keyword>
<evidence type="ECO:0000313" key="10">
    <source>
        <dbReference type="Proteomes" id="UP000012960"/>
    </source>
</evidence>